<sequence>MATPLLATMMPALPPLLPWLAEATTFSARRSSLLSVSPLTTQPPIYLPLTLTHRRPTTRNVPNRQVNTLRNFLHLSLFEFRQLQGAIDDVLRACPELVNQRLNRGSRFDSTEFCRRAGESLNGWLDEELRRKIMAIEGCGYAVYEVAMLRRKKARAEMK</sequence>
<accession>A0AAD6J1X2</accession>
<evidence type="ECO:0000256" key="1">
    <source>
        <dbReference type="SAM" id="SignalP"/>
    </source>
</evidence>
<dbReference type="Proteomes" id="UP001221413">
    <property type="component" value="Unassembled WGS sequence"/>
</dbReference>
<dbReference type="EMBL" id="JAQGDS010000002">
    <property type="protein sequence ID" value="KAJ6262994.1"/>
    <property type="molecule type" value="Genomic_DNA"/>
</dbReference>
<feature type="signal peptide" evidence="1">
    <location>
        <begin position="1"/>
        <end position="23"/>
    </location>
</feature>
<keyword evidence="1" id="KW-0732">Signal</keyword>
<comment type="caution">
    <text evidence="2">The sequence shown here is derived from an EMBL/GenBank/DDBJ whole genome shotgun (WGS) entry which is preliminary data.</text>
</comment>
<organism evidence="2 3">
    <name type="scientific">Drechslerella dactyloides</name>
    <name type="common">Nematode-trapping fungus</name>
    <name type="synonym">Arthrobotrys dactyloides</name>
    <dbReference type="NCBI Taxonomy" id="74499"/>
    <lineage>
        <taxon>Eukaryota</taxon>
        <taxon>Fungi</taxon>
        <taxon>Dikarya</taxon>
        <taxon>Ascomycota</taxon>
        <taxon>Pezizomycotina</taxon>
        <taxon>Orbiliomycetes</taxon>
        <taxon>Orbiliales</taxon>
        <taxon>Orbiliaceae</taxon>
        <taxon>Drechslerella</taxon>
    </lineage>
</organism>
<name>A0AAD6J1X2_DREDA</name>
<dbReference type="AlphaFoldDB" id="A0AAD6J1X2"/>
<feature type="chain" id="PRO_5042159558" evidence="1">
    <location>
        <begin position="24"/>
        <end position="159"/>
    </location>
</feature>
<evidence type="ECO:0000313" key="2">
    <source>
        <dbReference type="EMBL" id="KAJ6262994.1"/>
    </source>
</evidence>
<keyword evidence="3" id="KW-1185">Reference proteome</keyword>
<evidence type="ECO:0000313" key="3">
    <source>
        <dbReference type="Proteomes" id="UP001221413"/>
    </source>
</evidence>
<gene>
    <name evidence="2" type="ORF">Dda_1552</name>
</gene>
<reference evidence="2" key="1">
    <citation type="submission" date="2023-01" db="EMBL/GenBank/DDBJ databases">
        <title>The chitinases involved in constricting ring structure development in the nematode-trapping fungus Drechslerella dactyloides.</title>
        <authorList>
            <person name="Wang R."/>
            <person name="Zhang L."/>
            <person name="Tang P."/>
            <person name="Li S."/>
            <person name="Liang L."/>
        </authorList>
    </citation>
    <scope>NUCLEOTIDE SEQUENCE</scope>
    <source>
        <strain evidence="2">YMF1.00031</strain>
    </source>
</reference>
<protein>
    <submittedName>
        <fullName evidence="2">Uncharacterized protein</fullName>
    </submittedName>
</protein>
<proteinExistence type="predicted"/>